<evidence type="ECO:0000256" key="1">
    <source>
        <dbReference type="SAM" id="MobiDB-lite"/>
    </source>
</evidence>
<keyword evidence="3" id="KW-1185">Reference proteome</keyword>
<evidence type="ECO:0000313" key="3">
    <source>
        <dbReference type="Proteomes" id="UP001172673"/>
    </source>
</evidence>
<proteinExistence type="predicted"/>
<name>A0AA39CD76_9EURO</name>
<gene>
    <name evidence="2" type="ORF">H2200_011503</name>
</gene>
<dbReference type="AlphaFoldDB" id="A0AA39CD76"/>
<protein>
    <submittedName>
        <fullName evidence="2">Uncharacterized protein</fullName>
    </submittedName>
</protein>
<organism evidence="2 3">
    <name type="scientific">Cladophialophora chaetospira</name>
    <dbReference type="NCBI Taxonomy" id="386627"/>
    <lineage>
        <taxon>Eukaryota</taxon>
        <taxon>Fungi</taxon>
        <taxon>Dikarya</taxon>
        <taxon>Ascomycota</taxon>
        <taxon>Pezizomycotina</taxon>
        <taxon>Eurotiomycetes</taxon>
        <taxon>Chaetothyriomycetidae</taxon>
        <taxon>Chaetothyriales</taxon>
        <taxon>Herpotrichiellaceae</taxon>
        <taxon>Cladophialophora</taxon>
    </lineage>
</organism>
<comment type="caution">
    <text evidence="2">The sequence shown here is derived from an EMBL/GenBank/DDBJ whole genome shotgun (WGS) entry which is preliminary data.</text>
</comment>
<feature type="compositionally biased region" description="Acidic residues" evidence="1">
    <location>
        <begin position="60"/>
        <end position="73"/>
    </location>
</feature>
<dbReference type="Proteomes" id="UP001172673">
    <property type="component" value="Unassembled WGS sequence"/>
</dbReference>
<reference evidence="2" key="1">
    <citation type="submission" date="2022-10" db="EMBL/GenBank/DDBJ databases">
        <title>Culturing micro-colonial fungi from biological soil crusts in the Mojave desert and describing Neophaeococcomyces mojavensis, and introducing the new genera and species Taxawa tesnikishii.</title>
        <authorList>
            <person name="Kurbessoian T."/>
            <person name="Stajich J.E."/>
        </authorList>
    </citation>
    <scope>NUCLEOTIDE SEQUENCE</scope>
    <source>
        <strain evidence="2">TK_41</strain>
    </source>
</reference>
<evidence type="ECO:0000313" key="2">
    <source>
        <dbReference type="EMBL" id="KAJ9603981.1"/>
    </source>
</evidence>
<sequence>MSMILTQQGINVHLTPLLQRLRTLQRRRASDNAGVPQKPSSADDLTAQAIATVDAPNAEDEVFESLQPSDDDTQSPRKKRKKERQVRFPTANTTSLPADEPLGDYKEKFDSHLEHIMNEILAFAASTEPRAENWRDLSWHIRMWSFIIVLLDDPSNAVDVMSEAVTPEAIWQLGRGERIRLPDLVDYLPRVKAGFADERDVLDDRFQPKAE</sequence>
<feature type="region of interest" description="Disordered" evidence="1">
    <location>
        <begin position="60"/>
        <end position="103"/>
    </location>
</feature>
<accession>A0AA39CD76</accession>
<dbReference type="EMBL" id="JAPDRK010000020">
    <property type="protein sequence ID" value="KAJ9603981.1"/>
    <property type="molecule type" value="Genomic_DNA"/>
</dbReference>